<organism evidence="1">
    <name type="scientific">Anguilla anguilla</name>
    <name type="common">European freshwater eel</name>
    <name type="synonym">Muraena anguilla</name>
    <dbReference type="NCBI Taxonomy" id="7936"/>
    <lineage>
        <taxon>Eukaryota</taxon>
        <taxon>Metazoa</taxon>
        <taxon>Chordata</taxon>
        <taxon>Craniata</taxon>
        <taxon>Vertebrata</taxon>
        <taxon>Euteleostomi</taxon>
        <taxon>Actinopterygii</taxon>
        <taxon>Neopterygii</taxon>
        <taxon>Teleostei</taxon>
        <taxon>Anguilliformes</taxon>
        <taxon>Anguillidae</taxon>
        <taxon>Anguilla</taxon>
    </lineage>
</organism>
<sequence>MTAFPKQCIISFSNDSYST</sequence>
<proteinExistence type="predicted"/>
<dbReference type="AlphaFoldDB" id="A0A0E9SBM4"/>
<evidence type="ECO:0000313" key="1">
    <source>
        <dbReference type="EMBL" id="JAH38769.1"/>
    </source>
</evidence>
<accession>A0A0E9SBM4</accession>
<dbReference type="EMBL" id="GBXM01069808">
    <property type="protein sequence ID" value="JAH38769.1"/>
    <property type="molecule type" value="Transcribed_RNA"/>
</dbReference>
<protein>
    <submittedName>
        <fullName evidence="1">Uncharacterized protein</fullName>
    </submittedName>
</protein>
<reference evidence="1" key="2">
    <citation type="journal article" date="2015" name="Fish Shellfish Immunol.">
        <title>Early steps in the European eel (Anguilla anguilla)-Vibrio vulnificus interaction in the gills: Role of the RtxA13 toxin.</title>
        <authorList>
            <person name="Callol A."/>
            <person name="Pajuelo D."/>
            <person name="Ebbesson L."/>
            <person name="Teles M."/>
            <person name="MacKenzie S."/>
            <person name="Amaro C."/>
        </authorList>
    </citation>
    <scope>NUCLEOTIDE SEQUENCE</scope>
</reference>
<reference evidence="1" key="1">
    <citation type="submission" date="2014-11" db="EMBL/GenBank/DDBJ databases">
        <authorList>
            <person name="Amaro Gonzalez C."/>
        </authorList>
    </citation>
    <scope>NUCLEOTIDE SEQUENCE</scope>
</reference>
<name>A0A0E9SBM4_ANGAN</name>